<feature type="region of interest" description="Disordered" evidence="1">
    <location>
        <begin position="197"/>
        <end position="221"/>
    </location>
</feature>
<dbReference type="AlphaFoldDB" id="A0A9Q1EJ59"/>
<feature type="compositionally biased region" description="Basic residues" evidence="1">
    <location>
        <begin position="143"/>
        <end position="153"/>
    </location>
</feature>
<dbReference type="Proteomes" id="UP001152622">
    <property type="component" value="Chromosome 16"/>
</dbReference>
<name>A0A9Q1EJ59_SYNKA</name>
<accession>A0A9Q1EJ59</accession>
<evidence type="ECO:0000313" key="2">
    <source>
        <dbReference type="EMBL" id="KAJ8339773.1"/>
    </source>
</evidence>
<feature type="compositionally biased region" description="Basic residues" evidence="1">
    <location>
        <begin position="107"/>
        <end position="116"/>
    </location>
</feature>
<evidence type="ECO:0000313" key="3">
    <source>
        <dbReference type="Proteomes" id="UP001152622"/>
    </source>
</evidence>
<feature type="compositionally biased region" description="Low complexity" evidence="1">
    <location>
        <begin position="127"/>
        <end position="138"/>
    </location>
</feature>
<feature type="compositionally biased region" description="Basic and acidic residues" evidence="1">
    <location>
        <begin position="1"/>
        <end position="25"/>
    </location>
</feature>
<feature type="region of interest" description="Disordered" evidence="1">
    <location>
        <begin position="1"/>
        <end position="33"/>
    </location>
</feature>
<evidence type="ECO:0000256" key="1">
    <source>
        <dbReference type="SAM" id="MobiDB-lite"/>
    </source>
</evidence>
<organism evidence="2 3">
    <name type="scientific">Synaphobranchus kaupii</name>
    <name type="common">Kaup's arrowtooth eel</name>
    <dbReference type="NCBI Taxonomy" id="118154"/>
    <lineage>
        <taxon>Eukaryota</taxon>
        <taxon>Metazoa</taxon>
        <taxon>Chordata</taxon>
        <taxon>Craniata</taxon>
        <taxon>Vertebrata</taxon>
        <taxon>Euteleostomi</taxon>
        <taxon>Actinopterygii</taxon>
        <taxon>Neopterygii</taxon>
        <taxon>Teleostei</taxon>
        <taxon>Anguilliformes</taxon>
        <taxon>Synaphobranchidae</taxon>
        <taxon>Synaphobranchus</taxon>
    </lineage>
</organism>
<feature type="compositionally biased region" description="Low complexity" evidence="1">
    <location>
        <begin position="74"/>
        <end position="89"/>
    </location>
</feature>
<sequence length="233" mass="24663">MTVRAGDEELVAHDGERDEHVEHAQHVQQHGALPPLVQAEQIRRIVARHVLAPVTALRPLRGGRGIGGAVEVVPGVGGEESPVGGRVPAPGRPGTGRAPRPGPSPTWRRRGRRRRSLPGGGNPTPSPASASSGRAASEAPHRAPLRAKSRSAARQRGGASKPWRCAGRWLSVSTARKSGEWEHRMVDRPGLASIPAGCSLSFPESPLAGNNEETEREREGFVQSDANALCSLP</sequence>
<feature type="region of interest" description="Disordered" evidence="1">
    <location>
        <begin position="74"/>
        <end position="163"/>
    </location>
</feature>
<dbReference type="EMBL" id="JAINUF010000016">
    <property type="protein sequence ID" value="KAJ8339773.1"/>
    <property type="molecule type" value="Genomic_DNA"/>
</dbReference>
<keyword evidence="3" id="KW-1185">Reference proteome</keyword>
<proteinExistence type="predicted"/>
<comment type="caution">
    <text evidence="2">The sequence shown here is derived from an EMBL/GenBank/DDBJ whole genome shotgun (WGS) entry which is preliminary data.</text>
</comment>
<protein>
    <submittedName>
        <fullName evidence="2">Uncharacterized protein</fullName>
    </submittedName>
</protein>
<gene>
    <name evidence="2" type="ORF">SKAU_G00344060</name>
</gene>
<reference evidence="2" key="1">
    <citation type="journal article" date="2023" name="Science">
        <title>Genome structures resolve the early diversification of teleost fishes.</title>
        <authorList>
            <person name="Parey E."/>
            <person name="Louis A."/>
            <person name="Montfort J."/>
            <person name="Bouchez O."/>
            <person name="Roques C."/>
            <person name="Iampietro C."/>
            <person name="Lluch J."/>
            <person name="Castinel A."/>
            <person name="Donnadieu C."/>
            <person name="Desvignes T."/>
            <person name="Floi Bucao C."/>
            <person name="Jouanno E."/>
            <person name="Wen M."/>
            <person name="Mejri S."/>
            <person name="Dirks R."/>
            <person name="Jansen H."/>
            <person name="Henkel C."/>
            <person name="Chen W.J."/>
            <person name="Zahm M."/>
            <person name="Cabau C."/>
            <person name="Klopp C."/>
            <person name="Thompson A.W."/>
            <person name="Robinson-Rechavi M."/>
            <person name="Braasch I."/>
            <person name="Lecointre G."/>
            <person name="Bobe J."/>
            <person name="Postlethwait J.H."/>
            <person name="Berthelot C."/>
            <person name="Roest Crollius H."/>
            <person name="Guiguen Y."/>
        </authorList>
    </citation>
    <scope>NUCLEOTIDE SEQUENCE</scope>
    <source>
        <strain evidence="2">WJC10195</strain>
    </source>
</reference>